<name>A0A975GIZ8_9BACT</name>
<accession>A0A975GIZ8</accession>
<gene>
    <name evidence="1" type="ORF">dnl_48280</name>
</gene>
<dbReference type="KEGG" id="dli:dnl_48280"/>
<evidence type="ECO:0000313" key="2">
    <source>
        <dbReference type="Proteomes" id="UP000663720"/>
    </source>
</evidence>
<sequence>MFHMPDPVKDFYKKYNYLIFIKIIKYIKIVNNNWHGHCFILYQV</sequence>
<evidence type="ECO:0000313" key="1">
    <source>
        <dbReference type="EMBL" id="QTA82453.1"/>
    </source>
</evidence>
<organism evidence="1 2">
    <name type="scientific">Desulfonema limicola</name>
    <dbReference type="NCBI Taxonomy" id="45656"/>
    <lineage>
        <taxon>Bacteria</taxon>
        <taxon>Pseudomonadati</taxon>
        <taxon>Thermodesulfobacteriota</taxon>
        <taxon>Desulfobacteria</taxon>
        <taxon>Desulfobacterales</taxon>
        <taxon>Desulfococcaceae</taxon>
        <taxon>Desulfonema</taxon>
    </lineage>
</organism>
<proteinExistence type="predicted"/>
<reference evidence="1" key="1">
    <citation type="journal article" date="2021" name="Microb. Physiol.">
        <title>Proteogenomic Insights into the Physiology of Marine, Sulfate-Reducing, Filamentous Desulfonema limicola and Desulfonema magnum.</title>
        <authorList>
            <person name="Schnaars V."/>
            <person name="Wohlbrand L."/>
            <person name="Scheve S."/>
            <person name="Hinrichs C."/>
            <person name="Reinhardt R."/>
            <person name="Rabus R."/>
        </authorList>
    </citation>
    <scope>NUCLEOTIDE SEQUENCE</scope>
    <source>
        <strain evidence="1">5ac10</strain>
    </source>
</reference>
<dbReference type="AlphaFoldDB" id="A0A975GIZ8"/>
<keyword evidence="2" id="KW-1185">Reference proteome</keyword>
<dbReference type="EMBL" id="CP061799">
    <property type="protein sequence ID" value="QTA82453.1"/>
    <property type="molecule type" value="Genomic_DNA"/>
</dbReference>
<dbReference type="Proteomes" id="UP000663720">
    <property type="component" value="Chromosome"/>
</dbReference>
<protein>
    <submittedName>
        <fullName evidence="1">Uncharacterized protein</fullName>
    </submittedName>
</protein>